<keyword evidence="2 7" id="KW-0812">Transmembrane</keyword>
<evidence type="ECO:0000256" key="4">
    <source>
        <dbReference type="ARBA" id="ARBA00022840"/>
    </source>
</evidence>
<accession>A0ABN2MCU8</accession>
<dbReference type="Proteomes" id="UP001500218">
    <property type="component" value="Unassembled WGS sequence"/>
</dbReference>
<keyword evidence="6 7" id="KW-0472">Membrane</keyword>
<dbReference type="GO" id="GO:0005524">
    <property type="term" value="F:ATP binding"/>
    <property type="evidence" value="ECO:0007669"/>
    <property type="project" value="UniProtKB-KW"/>
</dbReference>
<evidence type="ECO:0000259" key="8">
    <source>
        <dbReference type="PROSITE" id="PS50893"/>
    </source>
</evidence>
<organism evidence="10 11">
    <name type="scientific">Luedemannella flava</name>
    <dbReference type="NCBI Taxonomy" id="349316"/>
    <lineage>
        <taxon>Bacteria</taxon>
        <taxon>Bacillati</taxon>
        <taxon>Actinomycetota</taxon>
        <taxon>Actinomycetes</taxon>
        <taxon>Micromonosporales</taxon>
        <taxon>Micromonosporaceae</taxon>
        <taxon>Luedemannella</taxon>
    </lineage>
</organism>
<dbReference type="Gene3D" id="3.40.50.300">
    <property type="entry name" value="P-loop containing nucleotide triphosphate hydrolases"/>
    <property type="match status" value="1"/>
</dbReference>
<dbReference type="InterPro" id="IPR011527">
    <property type="entry name" value="ABC1_TM_dom"/>
</dbReference>
<dbReference type="SMART" id="SM00382">
    <property type="entry name" value="AAA"/>
    <property type="match status" value="1"/>
</dbReference>
<keyword evidence="4 10" id="KW-0067">ATP-binding</keyword>
<proteinExistence type="predicted"/>
<feature type="transmembrane region" description="Helical" evidence="7">
    <location>
        <begin position="69"/>
        <end position="92"/>
    </location>
</feature>
<keyword evidence="3" id="KW-0547">Nucleotide-binding</keyword>
<dbReference type="EMBL" id="BAAALT010000177">
    <property type="protein sequence ID" value="GAA1820787.1"/>
    <property type="molecule type" value="Genomic_DNA"/>
</dbReference>
<dbReference type="InterPro" id="IPR003439">
    <property type="entry name" value="ABC_transporter-like_ATP-bd"/>
</dbReference>
<dbReference type="SUPFAM" id="SSF90123">
    <property type="entry name" value="ABC transporter transmembrane region"/>
    <property type="match status" value="1"/>
</dbReference>
<feature type="domain" description="ABC transmembrane type-1" evidence="9">
    <location>
        <begin position="21"/>
        <end position="322"/>
    </location>
</feature>
<evidence type="ECO:0000256" key="7">
    <source>
        <dbReference type="SAM" id="Phobius"/>
    </source>
</evidence>
<feature type="transmembrane region" description="Helical" evidence="7">
    <location>
        <begin position="183"/>
        <end position="201"/>
    </location>
</feature>
<dbReference type="PANTHER" id="PTHR24221:SF654">
    <property type="entry name" value="ATP-BINDING CASSETTE SUB-FAMILY B MEMBER 6"/>
    <property type="match status" value="1"/>
</dbReference>
<reference evidence="10 11" key="1">
    <citation type="journal article" date="2019" name="Int. J. Syst. Evol. Microbiol.">
        <title>The Global Catalogue of Microorganisms (GCM) 10K type strain sequencing project: providing services to taxonomists for standard genome sequencing and annotation.</title>
        <authorList>
            <consortium name="The Broad Institute Genomics Platform"/>
            <consortium name="The Broad Institute Genome Sequencing Center for Infectious Disease"/>
            <person name="Wu L."/>
            <person name="Ma J."/>
        </authorList>
    </citation>
    <scope>NUCLEOTIDE SEQUENCE [LARGE SCALE GENOMIC DNA]</scope>
    <source>
        <strain evidence="10 11">JCM 13250</strain>
    </source>
</reference>
<sequence>MIRVLLRAVALLDRRSRAGFVLSVPLSAAVMLLELGGFAALAATVQVLAVPGLLTDGNPGTLVGALQSVVGPVTPGTFVAVVGGATVALLLLRGLAASALSYWQSGLVARAEARLSTRLFRSFLGADFQFHLQHHSADLVRTMNTSVRSVTLRVVQPGTSMITEATMITGLGVALLVMEPLPALAAISVLGLSTGIYLLLLRRTARRVGVNDERQAAAIQRIIQEGLGAVKVLTVLGRRDHVAGRFVDARAESAETVRTVLFMSTTLRYYLESVVLLLAAAVTATAMIEGRASGLASIGILLAGCMRLLPSVQRFAAGWNTVRVGAGGVDTLEAALAAVAASRHPTAPERGQAEPLRPFAHAIELRDVSFRYPDRAVDALSSVSLRVRHGESVGIVGRSGSGKTTLVDVLIGLLRPDTGGLYVDGVRVTDANLAGWHAQIGYVPQETVIVDDTVRHNVALGLAADQIDDRRVRHALDQAQLLDTVLGLPDGLDTRMGERGVRMSQGQRQRIGIARALYHQPRVVVLDEATAALDSATEAQIVATLERLRGELTFIIIAHRLSTVERCDTLIRLEHGRVAAVGAFDTVTMPVGARAAAGGAGA</sequence>
<dbReference type="InterPro" id="IPR036640">
    <property type="entry name" value="ABC1_TM_sf"/>
</dbReference>
<dbReference type="PROSITE" id="PS50929">
    <property type="entry name" value="ABC_TM1F"/>
    <property type="match status" value="1"/>
</dbReference>
<evidence type="ECO:0000313" key="11">
    <source>
        <dbReference type="Proteomes" id="UP001500218"/>
    </source>
</evidence>
<feature type="transmembrane region" description="Helical" evidence="7">
    <location>
        <begin position="20"/>
        <end position="49"/>
    </location>
</feature>
<dbReference type="PROSITE" id="PS50893">
    <property type="entry name" value="ABC_TRANSPORTER_2"/>
    <property type="match status" value="1"/>
</dbReference>
<dbReference type="InterPro" id="IPR039421">
    <property type="entry name" value="Type_1_exporter"/>
</dbReference>
<protein>
    <submittedName>
        <fullName evidence="10">ABC transporter ATP-binding protein</fullName>
    </submittedName>
</protein>
<dbReference type="InterPro" id="IPR017871">
    <property type="entry name" value="ABC_transporter-like_CS"/>
</dbReference>
<dbReference type="RefSeq" id="WP_344136133.1">
    <property type="nucleotide sequence ID" value="NZ_BAAALT010000177.1"/>
</dbReference>
<evidence type="ECO:0000256" key="2">
    <source>
        <dbReference type="ARBA" id="ARBA00022692"/>
    </source>
</evidence>
<keyword evidence="5 7" id="KW-1133">Transmembrane helix</keyword>
<evidence type="ECO:0000256" key="6">
    <source>
        <dbReference type="ARBA" id="ARBA00023136"/>
    </source>
</evidence>
<feature type="domain" description="ABC transporter" evidence="8">
    <location>
        <begin position="363"/>
        <end position="600"/>
    </location>
</feature>
<dbReference type="SUPFAM" id="SSF52540">
    <property type="entry name" value="P-loop containing nucleoside triphosphate hydrolases"/>
    <property type="match status" value="1"/>
</dbReference>
<evidence type="ECO:0000313" key="10">
    <source>
        <dbReference type="EMBL" id="GAA1820787.1"/>
    </source>
</evidence>
<evidence type="ECO:0000256" key="5">
    <source>
        <dbReference type="ARBA" id="ARBA00022989"/>
    </source>
</evidence>
<dbReference type="Pfam" id="PF00664">
    <property type="entry name" value="ABC_membrane"/>
    <property type="match status" value="1"/>
</dbReference>
<feature type="transmembrane region" description="Helical" evidence="7">
    <location>
        <begin position="269"/>
        <end position="288"/>
    </location>
</feature>
<dbReference type="InterPro" id="IPR027417">
    <property type="entry name" value="P-loop_NTPase"/>
</dbReference>
<dbReference type="PROSITE" id="PS00211">
    <property type="entry name" value="ABC_TRANSPORTER_1"/>
    <property type="match status" value="1"/>
</dbReference>
<keyword evidence="11" id="KW-1185">Reference proteome</keyword>
<dbReference type="Gene3D" id="1.20.1560.10">
    <property type="entry name" value="ABC transporter type 1, transmembrane domain"/>
    <property type="match status" value="1"/>
</dbReference>
<name>A0ABN2MCU8_9ACTN</name>
<evidence type="ECO:0000256" key="1">
    <source>
        <dbReference type="ARBA" id="ARBA00004651"/>
    </source>
</evidence>
<dbReference type="Pfam" id="PF00005">
    <property type="entry name" value="ABC_tran"/>
    <property type="match status" value="1"/>
</dbReference>
<dbReference type="InterPro" id="IPR003593">
    <property type="entry name" value="AAA+_ATPase"/>
</dbReference>
<comment type="subcellular location">
    <subcellularLocation>
        <location evidence="1">Cell membrane</location>
        <topology evidence="1">Multi-pass membrane protein</topology>
    </subcellularLocation>
</comment>
<feature type="transmembrane region" description="Helical" evidence="7">
    <location>
        <begin position="158"/>
        <end position="177"/>
    </location>
</feature>
<evidence type="ECO:0000259" key="9">
    <source>
        <dbReference type="PROSITE" id="PS50929"/>
    </source>
</evidence>
<gene>
    <name evidence="10" type="ORF">GCM10009682_46200</name>
</gene>
<dbReference type="CDD" id="cd03228">
    <property type="entry name" value="ABCC_MRP_Like"/>
    <property type="match status" value="1"/>
</dbReference>
<comment type="caution">
    <text evidence="10">The sequence shown here is derived from an EMBL/GenBank/DDBJ whole genome shotgun (WGS) entry which is preliminary data.</text>
</comment>
<dbReference type="PANTHER" id="PTHR24221">
    <property type="entry name" value="ATP-BINDING CASSETTE SUB-FAMILY B"/>
    <property type="match status" value="1"/>
</dbReference>
<evidence type="ECO:0000256" key="3">
    <source>
        <dbReference type="ARBA" id="ARBA00022741"/>
    </source>
</evidence>